<dbReference type="SUPFAM" id="SSF47413">
    <property type="entry name" value="lambda repressor-like DNA-binding domains"/>
    <property type="match status" value="1"/>
</dbReference>
<dbReference type="Proteomes" id="UP000198348">
    <property type="component" value="Unassembled WGS sequence"/>
</dbReference>
<accession>A0A238WMG4</accession>
<evidence type="ECO:0000313" key="3">
    <source>
        <dbReference type="Proteomes" id="UP000198348"/>
    </source>
</evidence>
<reference evidence="2 3" key="1">
    <citation type="submission" date="2017-06" db="EMBL/GenBank/DDBJ databases">
        <authorList>
            <person name="Kim H.J."/>
            <person name="Triplett B.A."/>
        </authorList>
    </citation>
    <scope>NUCLEOTIDE SEQUENCE [LARGE SCALE GENOMIC DNA]</scope>
    <source>
        <strain evidence="2 3">DSM 45207</strain>
    </source>
</reference>
<dbReference type="InterPro" id="IPR001387">
    <property type="entry name" value="Cro/C1-type_HTH"/>
</dbReference>
<dbReference type="GO" id="GO:0003677">
    <property type="term" value="F:DNA binding"/>
    <property type="evidence" value="ECO:0007669"/>
    <property type="project" value="InterPro"/>
</dbReference>
<evidence type="ECO:0000259" key="1">
    <source>
        <dbReference type="PROSITE" id="PS50943"/>
    </source>
</evidence>
<sequence length="285" mass="32450">MPPVSPTVARWELGIRLRRRRAQLGIDVQTITARLGFSRNYWSAIENDRKLLSEEKLRTLLELYEFDEDEQQELLALRESAKERGWWSRYSALFSEELLRVYGLEHGAESIRTYESLLVPGLLQTSDYARALISSDLANIRQVEVDQRVEVRMRRQQRLSGDDPLQLTAVISEAALLQQIGGTEVLSRQLEYLADMIEKYPETIELRVIPFTATAGGVLGASTFHVIEFASAELPSLAWQETVTSQGVIESETQVRDLAMTHAQALTQGLDRQESLELIRRYARG</sequence>
<dbReference type="RefSeq" id="WP_089300803.1">
    <property type="nucleotide sequence ID" value="NZ_FZNW01000006.1"/>
</dbReference>
<protein>
    <submittedName>
        <fullName evidence="2">Helix-turn-helix domain-containing protein</fullName>
    </submittedName>
</protein>
<proteinExistence type="predicted"/>
<name>A0A238WMG4_9PSEU</name>
<evidence type="ECO:0000313" key="2">
    <source>
        <dbReference type="EMBL" id="SNR46879.1"/>
    </source>
</evidence>
<dbReference type="OrthoDB" id="4285266at2"/>
<organism evidence="2 3">
    <name type="scientific">Haloechinothrix alba</name>
    <dbReference type="NCBI Taxonomy" id="664784"/>
    <lineage>
        <taxon>Bacteria</taxon>
        <taxon>Bacillati</taxon>
        <taxon>Actinomycetota</taxon>
        <taxon>Actinomycetes</taxon>
        <taxon>Pseudonocardiales</taxon>
        <taxon>Pseudonocardiaceae</taxon>
        <taxon>Haloechinothrix</taxon>
    </lineage>
</organism>
<dbReference type="PROSITE" id="PS50943">
    <property type="entry name" value="HTH_CROC1"/>
    <property type="match status" value="1"/>
</dbReference>
<dbReference type="Gene3D" id="1.10.260.40">
    <property type="entry name" value="lambda repressor-like DNA-binding domains"/>
    <property type="match status" value="1"/>
</dbReference>
<dbReference type="InterPro" id="IPR043917">
    <property type="entry name" value="DUF5753"/>
</dbReference>
<dbReference type="CDD" id="cd00093">
    <property type="entry name" value="HTH_XRE"/>
    <property type="match status" value="1"/>
</dbReference>
<dbReference type="Pfam" id="PF13560">
    <property type="entry name" value="HTH_31"/>
    <property type="match status" value="1"/>
</dbReference>
<dbReference type="AlphaFoldDB" id="A0A238WMG4"/>
<dbReference type="EMBL" id="FZNW01000006">
    <property type="protein sequence ID" value="SNR46879.1"/>
    <property type="molecule type" value="Genomic_DNA"/>
</dbReference>
<feature type="domain" description="HTH cro/C1-type" evidence="1">
    <location>
        <begin position="17"/>
        <end position="71"/>
    </location>
</feature>
<dbReference type="Pfam" id="PF19054">
    <property type="entry name" value="DUF5753"/>
    <property type="match status" value="1"/>
</dbReference>
<dbReference type="InterPro" id="IPR010982">
    <property type="entry name" value="Lambda_DNA-bd_dom_sf"/>
</dbReference>
<keyword evidence="3" id="KW-1185">Reference proteome</keyword>
<dbReference type="SMART" id="SM00530">
    <property type="entry name" value="HTH_XRE"/>
    <property type="match status" value="1"/>
</dbReference>
<gene>
    <name evidence="2" type="ORF">SAMN06265360_106255</name>
</gene>